<evidence type="ECO:0000256" key="1">
    <source>
        <dbReference type="ARBA" id="ARBA00022837"/>
    </source>
</evidence>
<feature type="domain" description="EF-hand" evidence="4">
    <location>
        <begin position="276"/>
        <end position="311"/>
    </location>
</feature>
<evidence type="ECO:0000259" key="4">
    <source>
        <dbReference type="PROSITE" id="PS50222"/>
    </source>
</evidence>
<feature type="domain" description="EF-hand" evidence="4">
    <location>
        <begin position="151"/>
        <end position="186"/>
    </location>
</feature>
<dbReference type="InterPro" id="IPR018247">
    <property type="entry name" value="EF_Hand_1_Ca_BS"/>
</dbReference>
<gene>
    <name evidence="5" type="ORF">CBRE1094_LOCUS29926</name>
</gene>
<reference evidence="5" key="1">
    <citation type="submission" date="2021-01" db="EMBL/GenBank/DDBJ databases">
        <authorList>
            <person name="Corre E."/>
            <person name="Pelletier E."/>
            <person name="Niang G."/>
            <person name="Scheremetjew M."/>
            <person name="Finn R."/>
            <person name="Kale V."/>
            <person name="Holt S."/>
            <person name="Cochrane G."/>
            <person name="Meng A."/>
            <person name="Brown T."/>
            <person name="Cohen L."/>
        </authorList>
    </citation>
    <scope>NUCLEOTIDE SEQUENCE</scope>
    <source>
        <strain evidence="5">UTEX LB 985</strain>
    </source>
</reference>
<dbReference type="SMART" id="SM00054">
    <property type="entry name" value="EFh"/>
    <property type="match status" value="3"/>
</dbReference>
<dbReference type="PROSITE" id="PS00018">
    <property type="entry name" value="EF_HAND_1"/>
    <property type="match status" value="3"/>
</dbReference>
<dbReference type="GO" id="GO:0005509">
    <property type="term" value="F:calcium ion binding"/>
    <property type="evidence" value="ECO:0007669"/>
    <property type="project" value="InterPro"/>
</dbReference>
<dbReference type="EMBL" id="HBGU01054774">
    <property type="protein sequence ID" value="CAD9503971.1"/>
    <property type="molecule type" value="Transcribed_RNA"/>
</dbReference>
<proteinExistence type="predicted"/>
<feature type="compositionally biased region" description="Basic and acidic residues" evidence="3">
    <location>
        <begin position="51"/>
        <end position="65"/>
    </location>
</feature>
<evidence type="ECO:0000313" key="5">
    <source>
        <dbReference type="EMBL" id="CAD9503971.1"/>
    </source>
</evidence>
<feature type="domain" description="EF-hand" evidence="4">
    <location>
        <begin position="113"/>
        <end position="148"/>
    </location>
</feature>
<sequence length="417" mass="46160">MASPKKAASLDETDLAVKPQSKVGESGEGADSGLEEVDHSFSGLSNGHGSTSERKGRRPSMDDKIVLPPARELEDFVERMLKRAEEEDAKVQDRGFDVQVAQALLERGMNTQAKAAFIADLVRDFDPNRDGHISRMEFRTSVRKLLNNSSSDASLIDELFYELDKDSSGALDVEEMKLAVKKLEQSMAITAKAETLVREKARNYHRRAEEAQVAATAIKEYELFQHVVDQGGKKSIGAEVGAQMRKKGLKASEIIKKDFGKTEFAIFASGVLQVNAVRADLDALFDTLDDDHSGQLDMAEMRAALKKLEDEAEQLKSEARATAQRNIELFRAAKSAYVTWLIAKGEDERVEAEKEEKEALKRQEELAVEAQARDALLKAQIKKKEAMAAEKAAFEAKVQLKRRSSTSSLKVMASPLK</sequence>
<dbReference type="AlphaFoldDB" id="A0A7S2HYG4"/>
<dbReference type="InterPro" id="IPR002048">
    <property type="entry name" value="EF_hand_dom"/>
</dbReference>
<dbReference type="Gene3D" id="1.10.238.10">
    <property type="entry name" value="EF-hand"/>
    <property type="match status" value="2"/>
</dbReference>
<evidence type="ECO:0000256" key="3">
    <source>
        <dbReference type="SAM" id="MobiDB-lite"/>
    </source>
</evidence>
<dbReference type="InterPro" id="IPR011992">
    <property type="entry name" value="EF-hand-dom_pair"/>
</dbReference>
<dbReference type="PROSITE" id="PS50222">
    <property type="entry name" value="EF_HAND_2"/>
    <property type="match status" value="3"/>
</dbReference>
<feature type="coiled-coil region" evidence="2">
    <location>
        <begin position="298"/>
        <end position="373"/>
    </location>
</feature>
<protein>
    <recommendedName>
        <fullName evidence="4">EF-hand domain-containing protein</fullName>
    </recommendedName>
</protein>
<feature type="region of interest" description="Disordered" evidence="3">
    <location>
        <begin position="1"/>
        <end position="65"/>
    </location>
</feature>
<organism evidence="5">
    <name type="scientific">Haptolina brevifila</name>
    <dbReference type="NCBI Taxonomy" id="156173"/>
    <lineage>
        <taxon>Eukaryota</taxon>
        <taxon>Haptista</taxon>
        <taxon>Haptophyta</taxon>
        <taxon>Prymnesiophyceae</taxon>
        <taxon>Prymnesiales</taxon>
        <taxon>Prymnesiaceae</taxon>
        <taxon>Haptolina</taxon>
    </lineage>
</organism>
<dbReference type="Pfam" id="PF13202">
    <property type="entry name" value="EF-hand_5"/>
    <property type="match status" value="3"/>
</dbReference>
<accession>A0A7S2HYG4</accession>
<name>A0A7S2HYG4_9EUKA</name>
<evidence type="ECO:0000256" key="2">
    <source>
        <dbReference type="SAM" id="Coils"/>
    </source>
</evidence>
<keyword evidence="2" id="KW-0175">Coiled coil</keyword>
<keyword evidence="1" id="KW-0106">Calcium</keyword>
<dbReference type="SUPFAM" id="SSF47473">
    <property type="entry name" value="EF-hand"/>
    <property type="match status" value="1"/>
</dbReference>